<keyword evidence="2" id="KW-1185">Reference proteome</keyword>
<dbReference type="RefSeq" id="WP_047222907.1">
    <property type="nucleotide sequence ID" value="NZ_JWIO01000014.1"/>
</dbReference>
<evidence type="ECO:0008006" key="3">
    <source>
        <dbReference type="Google" id="ProtNLM"/>
    </source>
</evidence>
<dbReference type="Proteomes" id="UP000035425">
    <property type="component" value="Unassembled WGS sequence"/>
</dbReference>
<dbReference type="EMBL" id="JWIO01000014">
    <property type="protein sequence ID" value="KLL11545.1"/>
    <property type="molecule type" value="Genomic_DNA"/>
</dbReference>
<evidence type="ECO:0000313" key="2">
    <source>
        <dbReference type="Proteomes" id="UP000035425"/>
    </source>
</evidence>
<proteinExistence type="predicted"/>
<sequence length="137" mass="14661">MTETGTRREFPRLLAGTGAEPLYGVLRQDAEGRPDSVMIAFGSAADADAWAREQQPGGECLVVPVHFSAHRADEAMAYPGPPPTWRRRDSAGVELVVREGGVFLRAGAGELPLTWAQWAAFHGAVQAGRYAGTITTL</sequence>
<reference evidence="1 2" key="1">
    <citation type="submission" date="2014-12" db="EMBL/GenBank/DDBJ databases">
        <title>Frankia sp. BMG5.1 draft genome.</title>
        <authorList>
            <person name="Gtari M."/>
            <person name="Ghodhbane-Gtari F."/>
            <person name="Nouioui I."/>
            <person name="Ktari A."/>
            <person name="Hezbri K."/>
            <person name="Mimouni W."/>
            <person name="Sbissi I."/>
            <person name="Ayari A."/>
            <person name="Yamanaka T."/>
            <person name="Normand P."/>
            <person name="Tisa L.S."/>
            <person name="Boudabous A."/>
        </authorList>
    </citation>
    <scope>NUCLEOTIDE SEQUENCE [LARGE SCALE GENOMIC DNA]</scope>
    <source>
        <strain evidence="1 2">BMG5.1</strain>
    </source>
</reference>
<evidence type="ECO:0000313" key="1">
    <source>
        <dbReference type="EMBL" id="KLL11545.1"/>
    </source>
</evidence>
<name>A0ABR5F493_9ACTN</name>
<organism evidence="1 2">
    <name type="scientific">Protofrankia coriariae</name>
    <dbReference type="NCBI Taxonomy" id="1562887"/>
    <lineage>
        <taxon>Bacteria</taxon>
        <taxon>Bacillati</taxon>
        <taxon>Actinomycetota</taxon>
        <taxon>Actinomycetes</taxon>
        <taxon>Frankiales</taxon>
        <taxon>Frankiaceae</taxon>
        <taxon>Protofrankia</taxon>
    </lineage>
</organism>
<comment type="caution">
    <text evidence="1">The sequence shown here is derived from an EMBL/GenBank/DDBJ whole genome shotgun (WGS) entry which is preliminary data.</text>
</comment>
<protein>
    <recommendedName>
        <fullName evidence="3">SseB protein N-terminal domain-containing protein</fullName>
    </recommendedName>
</protein>
<accession>A0ABR5F493</accession>
<gene>
    <name evidence="1" type="ORF">FrCorBMG51_10915</name>
</gene>